<dbReference type="Proteomes" id="UP000597761">
    <property type="component" value="Unassembled WGS sequence"/>
</dbReference>
<sequence length="431" mass="46366">MPQTDDELRWFRPGGTDEASDAATRTWAEAVFRGFHDKPPVPGQVERMARFYREDDRELGGVYVAGTPEGAVDPSIPVATFASMTNTLNTGATLLPTHEITAVTVRATHRRRGLLRRMMTEDLRRAADAGLAMAALTASEATIYGRFGFGVAVERESLRIDTRRGLAFGPATGPAPAGRTEFIEREGIAAVSRRVFARWHAITPGSIDRQASYPGNIDGTLHDGGMEPDTAVRGAAHWGEDGEPDGYVTWRFAGWDTEPTTVRVLDLVAATDDAYRALWELLGSLDLVDRVTWDHASVDEPLRWAIADPRSCAVTEREDSLWLRILDPVAALQARPGGAPGTVRLALTDALDIAAGTLEVVSEDGRLTARRVEDAPADVTLPVAALSSAYLGGISVDTLARAGAVTGDPEAVQRLAGMLATGRVPQCLTQF</sequence>
<dbReference type="Pfam" id="PF13530">
    <property type="entry name" value="SCP2_2"/>
    <property type="match status" value="1"/>
</dbReference>
<keyword evidence="1 3" id="KW-0808">Transferase</keyword>
<dbReference type="EMBL" id="BMJI01000006">
    <property type="protein sequence ID" value="GGC88839.1"/>
    <property type="molecule type" value="Genomic_DNA"/>
</dbReference>
<dbReference type="InterPro" id="IPR051554">
    <property type="entry name" value="Acetyltransferase_Eis"/>
</dbReference>
<dbReference type="RefSeq" id="WP_188667689.1">
    <property type="nucleotide sequence ID" value="NZ_BMJI01000006.1"/>
</dbReference>
<evidence type="ECO:0000259" key="5">
    <source>
        <dbReference type="Pfam" id="PF17668"/>
    </source>
</evidence>
<comment type="similarity">
    <text evidence="3">Belongs to the acetyltransferase Eis family.</text>
</comment>
<dbReference type="InterPro" id="IPR041380">
    <property type="entry name" value="Acetyltransf_17"/>
</dbReference>
<dbReference type="SUPFAM" id="SSF55729">
    <property type="entry name" value="Acyl-CoA N-acyltransferases (Nat)"/>
    <property type="match status" value="1"/>
</dbReference>
<evidence type="ECO:0000313" key="6">
    <source>
        <dbReference type="EMBL" id="GGC88839.1"/>
    </source>
</evidence>
<evidence type="ECO:0000313" key="7">
    <source>
        <dbReference type="Proteomes" id="UP000597761"/>
    </source>
</evidence>
<keyword evidence="2 3" id="KW-0012">Acyltransferase</keyword>
<dbReference type="PANTHER" id="PTHR37817">
    <property type="entry name" value="N-ACETYLTRANSFERASE EIS"/>
    <property type="match status" value="1"/>
</dbReference>
<dbReference type="PANTHER" id="PTHR37817:SF1">
    <property type="entry name" value="N-ACETYLTRANSFERASE EIS"/>
    <property type="match status" value="1"/>
</dbReference>
<organism evidence="6 7">
    <name type="scientific">Tersicoccus solisilvae</name>
    <dbReference type="NCBI Taxonomy" id="1882339"/>
    <lineage>
        <taxon>Bacteria</taxon>
        <taxon>Bacillati</taxon>
        <taxon>Actinomycetota</taxon>
        <taxon>Actinomycetes</taxon>
        <taxon>Micrococcales</taxon>
        <taxon>Micrococcaceae</taxon>
        <taxon>Tersicoccus</taxon>
    </lineage>
</organism>
<dbReference type="Gene3D" id="3.30.1050.10">
    <property type="entry name" value="SCP2 sterol-binding domain"/>
    <property type="match status" value="1"/>
</dbReference>
<evidence type="ECO:0000256" key="2">
    <source>
        <dbReference type="ARBA" id="ARBA00023315"/>
    </source>
</evidence>
<dbReference type="Gene3D" id="3.40.630.30">
    <property type="match status" value="2"/>
</dbReference>
<dbReference type="InterPro" id="IPR016181">
    <property type="entry name" value="Acyl_CoA_acyltransferase"/>
</dbReference>
<feature type="domain" description="Enhanced intracellular survival protein" evidence="4">
    <location>
        <begin position="330"/>
        <end position="427"/>
    </location>
</feature>
<proteinExistence type="inferred from homology"/>
<evidence type="ECO:0000259" key="4">
    <source>
        <dbReference type="Pfam" id="PF13530"/>
    </source>
</evidence>
<dbReference type="Pfam" id="PF13527">
    <property type="entry name" value="Acetyltransf_9"/>
    <property type="match status" value="1"/>
</dbReference>
<evidence type="ECO:0000256" key="1">
    <source>
        <dbReference type="ARBA" id="ARBA00022679"/>
    </source>
</evidence>
<feature type="binding site" evidence="3">
    <location>
        <begin position="103"/>
        <end position="105"/>
    </location>
    <ligand>
        <name>acetyl-CoA</name>
        <dbReference type="ChEBI" id="CHEBI:57288"/>
    </ligand>
</feature>
<accession>A0ABQ1P0P7</accession>
<feature type="active site" description="Proton donor" evidence="3">
    <location>
        <position position="144"/>
    </location>
</feature>
<dbReference type="InterPro" id="IPR022902">
    <property type="entry name" value="NAcTrfase_Eis"/>
</dbReference>
<protein>
    <submittedName>
        <fullName evidence="6">UPF0256 protein</fullName>
    </submittedName>
</protein>
<feature type="domain" description="Eis-like acetyltransferase" evidence="5">
    <location>
        <begin position="230"/>
        <end position="325"/>
    </location>
</feature>
<evidence type="ECO:0000256" key="3">
    <source>
        <dbReference type="HAMAP-Rule" id="MF_01812"/>
    </source>
</evidence>
<keyword evidence="7" id="KW-1185">Reference proteome</keyword>
<comment type="caution">
    <text evidence="6">The sequence shown here is derived from an EMBL/GenBank/DDBJ whole genome shotgun (WGS) entry which is preliminary data.</text>
</comment>
<dbReference type="HAMAP" id="MF_01812">
    <property type="entry name" value="Eis"/>
    <property type="match status" value="1"/>
</dbReference>
<dbReference type="InterPro" id="IPR036527">
    <property type="entry name" value="SCP2_sterol-bd_dom_sf"/>
</dbReference>
<dbReference type="Pfam" id="PF17668">
    <property type="entry name" value="Acetyltransf_17"/>
    <property type="match status" value="1"/>
</dbReference>
<feature type="binding site" evidence="3">
    <location>
        <begin position="111"/>
        <end position="116"/>
    </location>
    <ligand>
        <name>acetyl-CoA</name>
        <dbReference type="ChEBI" id="CHEBI:57288"/>
    </ligand>
</feature>
<comment type="subunit">
    <text evidence="3">Homohexamer; trimer of dimers.</text>
</comment>
<dbReference type="SUPFAM" id="SSF55718">
    <property type="entry name" value="SCP-like"/>
    <property type="match status" value="1"/>
</dbReference>
<feature type="active site" description="Proton acceptor; via carboxylate" evidence="3">
    <location>
        <position position="431"/>
    </location>
</feature>
<reference evidence="7" key="1">
    <citation type="journal article" date="2019" name="Int. J. Syst. Evol. Microbiol.">
        <title>The Global Catalogue of Microorganisms (GCM) 10K type strain sequencing project: providing services to taxonomists for standard genome sequencing and annotation.</title>
        <authorList>
            <consortium name="The Broad Institute Genomics Platform"/>
            <consortium name="The Broad Institute Genome Sequencing Center for Infectious Disease"/>
            <person name="Wu L."/>
            <person name="Ma J."/>
        </authorList>
    </citation>
    <scope>NUCLEOTIDE SEQUENCE [LARGE SCALE GENOMIC DNA]</scope>
    <source>
        <strain evidence="7">CGMCC 1.15480</strain>
    </source>
</reference>
<dbReference type="InterPro" id="IPR025559">
    <property type="entry name" value="Eis_dom"/>
</dbReference>
<feature type="binding site" evidence="3">
    <location>
        <begin position="139"/>
        <end position="140"/>
    </location>
    <ligand>
        <name>acetyl-CoA</name>
        <dbReference type="ChEBI" id="CHEBI:57288"/>
    </ligand>
</feature>
<gene>
    <name evidence="6" type="primary">eis</name>
    <name evidence="6" type="ORF">GCM10011512_14750</name>
</gene>
<name>A0ABQ1P0P7_9MICC</name>